<dbReference type="InterPro" id="IPR015414">
    <property type="entry name" value="TMEM64"/>
</dbReference>
<comment type="similarity">
    <text evidence="6">Belongs to the TVP38/TMEM64 family.</text>
</comment>
<feature type="domain" description="VTT" evidence="7">
    <location>
        <begin position="53"/>
        <end position="170"/>
    </location>
</feature>
<keyword evidence="4 6" id="KW-1133">Transmembrane helix</keyword>
<dbReference type="PANTHER" id="PTHR12677">
    <property type="entry name" value="GOLGI APPARATUS MEMBRANE PROTEIN TVP38-RELATED"/>
    <property type="match status" value="1"/>
</dbReference>
<organism evidence="8 9">
    <name type="scientific">Oceanobacillus zhaokaii</name>
    <dbReference type="NCBI Taxonomy" id="2052660"/>
    <lineage>
        <taxon>Bacteria</taxon>
        <taxon>Bacillati</taxon>
        <taxon>Bacillota</taxon>
        <taxon>Bacilli</taxon>
        <taxon>Bacillales</taxon>
        <taxon>Bacillaceae</taxon>
        <taxon>Oceanobacillus</taxon>
    </lineage>
</organism>
<dbReference type="InterPro" id="IPR032816">
    <property type="entry name" value="VTT_dom"/>
</dbReference>
<accession>A0A345PFG3</accession>
<dbReference type="GO" id="GO:0005886">
    <property type="term" value="C:plasma membrane"/>
    <property type="evidence" value="ECO:0007669"/>
    <property type="project" value="UniProtKB-SubCell"/>
</dbReference>
<sequence length="224" mass="25303">MYLMNITFSNWKTVFENEGLEAFIQQLLSQYEGLGPLPGILLPFIESFLPFLPLMVFVLGNAAAYGLLEGFLLSWLGTSIGSIVVFLVLRKLGHTKLLSKVRENKQVTRITSWVERRGFGPLFLLLCFPFSPSAVINVVAGLSRVSIQQFVLAVFMGKAVMVFSIAYVGSSFMEFAQNPMKTIIVIICVVLFWMLGKYLEKRLQRKANDKSYPDLDNREDRDKG</sequence>
<keyword evidence="3 6" id="KW-0812">Transmembrane</keyword>
<feature type="transmembrane region" description="Helical" evidence="6">
    <location>
        <begin position="122"/>
        <end position="143"/>
    </location>
</feature>
<dbReference type="KEGG" id="ocn:CUC15_07365"/>
<keyword evidence="2 6" id="KW-1003">Cell membrane</keyword>
<dbReference type="EMBL" id="CP024848">
    <property type="protein sequence ID" value="AXI08743.1"/>
    <property type="molecule type" value="Genomic_DNA"/>
</dbReference>
<feature type="transmembrane region" description="Helical" evidence="6">
    <location>
        <begin position="40"/>
        <end position="59"/>
    </location>
</feature>
<dbReference type="AlphaFoldDB" id="A0A345PFG3"/>
<comment type="subcellular location">
    <subcellularLocation>
        <location evidence="1 6">Cell membrane</location>
        <topology evidence="1 6">Multi-pass membrane protein</topology>
    </subcellularLocation>
</comment>
<dbReference type="OrthoDB" id="1651121at2"/>
<evidence type="ECO:0000256" key="3">
    <source>
        <dbReference type="ARBA" id="ARBA00022692"/>
    </source>
</evidence>
<dbReference type="Proteomes" id="UP000253908">
    <property type="component" value="Chromosome"/>
</dbReference>
<evidence type="ECO:0000256" key="5">
    <source>
        <dbReference type="ARBA" id="ARBA00023136"/>
    </source>
</evidence>
<evidence type="ECO:0000256" key="6">
    <source>
        <dbReference type="RuleBase" id="RU366058"/>
    </source>
</evidence>
<feature type="transmembrane region" description="Helical" evidence="6">
    <location>
        <begin position="182"/>
        <end position="199"/>
    </location>
</feature>
<protein>
    <recommendedName>
        <fullName evidence="6">TVP38/TMEM64 family membrane protein</fullName>
    </recommendedName>
</protein>
<keyword evidence="9" id="KW-1185">Reference proteome</keyword>
<dbReference type="PANTHER" id="PTHR12677:SF55">
    <property type="entry name" value="UNDECAPRENYL PHOSPHATE TRANSPORTER SAOUHSC_00901-RELATED"/>
    <property type="match status" value="1"/>
</dbReference>
<dbReference type="RefSeq" id="WP_114916040.1">
    <property type="nucleotide sequence ID" value="NZ_CP024848.1"/>
</dbReference>
<evidence type="ECO:0000259" key="7">
    <source>
        <dbReference type="Pfam" id="PF09335"/>
    </source>
</evidence>
<feature type="transmembrane region" description="Helical" evidence="6">
    <location>
        <begin position="71"/>
        <end position="89"/>
    </location>
</feature>
<evidence type="ECO:0000256" key="2">
    <source>
        <dbReference type="ARBA" id="ARBA00022475"/>
    </source>
</evidence>
<evidence type="ECO:0000313" key="8">
    <source>
        <dbReference type="EMBL" id="AXI08743.1"/>
    </source>
</evidence>
<proteinExistence type="inferred from homology"/>
<dbReference type="Pfam" id="PF09335">
    <property type="entry name" value="VTT_dom"/>
    <property type="match status" value="1"/>
</dbReference>
<gene>
    <name evidence="8" type="ORF">CUC15_07365</name>
</gene>
<evidence type="ECO:0000256" key="1">
    <source>
        <dbReference type="ARBA" id="ARBA00004651"/>
    </source>
</evidence>
<reference evidence="9" key="1">
    <citation type="submission" date="2017-11" db="EMBL/GenBank/DDBJ databases">
        <authorList>
            <person name="Zhu W."/>
        </authorList>
    </citation>
    <scope>NUCLEOTIDE SEQUENCE [LARGE SCALE GENOMIC DNA]</scope>
    <source>
        <strain evidence="9">160</strain>
    </source>
</reference>
<name>A0A345PFG3_9BACI</name>
<evidence type="ECO:0000313" key="9">
    <source>
        <dbReference type="Proteomes" id="UP000253908"/>
    </source>
</evidence>
<feature type="transmembrane region" description="Helical" evidence="6">
    <location>
        <begin position="150"/>
        <end position="170"/>
    </location>
</feature>
<keyword evidence="5 6" id="KW-0472">Membrane</keyword>
<evidence type="ECO:0000256" key="4">
    <source>
        <dbReference type="ARBA" id="ARBA00022989"/>
    </source>
</evidence>